<accession>A0ABS3TUG4</accession>
<dbReference type="PANTHER" id="PTHR40057">
    <property type="entry name" value="SLR1162 PROTEIN"/>
    <property type="match status" value="1"/>
</dbReference>
<dbReference type="PANTHER" id="PTHR40057:SF1">
    <property type="entry name" value="SLR1162 PROTEIN"/>
    <property type="match status" value="1"/>
</dbReference>
<comment type="caution">
    <text evidence="2">The sequence shown here is derived from an EMBL/GenBank/DDBJ whole genome shotgun (WGS) entry which is preliminary data.</text>
</comment>
<dbReference type="EMBL" id="JAELYA010000007">
    <property type="protein sequence ID" value="MBO3277013.1"/>
    <property type="molecule type" value="Genomic_DNA"/>
</dbReference>
<dbReference type="Proteomes" id="UP000669060">
    <property type="component" value="Unassembled WGS sequence"/>
</dbReference>
<keyword evidence="1" id="KW-1133">Transmembrane helix</keyword>
<keyword evidence="1" id="KW-0472">Membrane</keyword>
<keyword evidence="2" id="KW-0503">Monooxygenase</keyword>
<feature type="transmembrane region" description="Helical" evidence="1">
    <location>
        <begin position="117"/>
        <end position="135"/>
    </location>
</feature>
<name>A0ABS3TUG4_9PSED</name>
<dbReference type="SUPFAM" id="SSF54909">
    <property type="entry name" value="Dimeric alpha+beta barrel"/>
    <property type="match status" value="1"/>
</dbReference>
<feature type="transmembrane region" description="Helical" evidence="1">
    <location>
        <begin position="147"/>
        <end position="168"/>
    </location>
</feature>
<dbReference type="RefSeq" id="WP_208315624.1">
    <property type="nucleotide sequence ID" value="NZ_JAELYA010000007.1"/>
</dbReference>
<gene>
    <name evidence="2" type="ORF">JFY56_17465</name>
</gene>
<protein>
    <submittedName>
        <fullName evidence="2">Antibiotic biosynthesis monooxygenase</fullName>
    </submittedName>
</protein>
<dbReference type="Gene3D" id="3.30.70.100">
    <property type="match status" value="1"/>
</dbReference>
<evidence type="ECO:0000313" key="2">
    <source>
        <dbReference type="EMBL" id="MBO3277013.1"/>
    </source>
</evidence>
<evidence type="ECO:0000313" key="3">
    <source>
        <dbReference type="Proteomes" id="UP000669060"/>
    </source>
</evidence>
<reference evidence="2 3" key="1">
    <citation type="submission" date="2020-12" db="EMBL/GenBank/DDBJ databases">
        <title>Pseudomonas schmalbachii sp. nov. isolated from millipede gut.</title>
        <authorList>
            <person name="Shelomi M."/>
        </authorList>
    </citation>
    <scope>NUCLEOTIDE SEQUENCE [LARGE SCALE GENOMIC DNA]</scope>
    <source>
        <strain evidence="2 3">Milli4</strain>
    </source>
</reference>
<keyword evidence="2" id="KW-0560">Oxidoreductase</keyword>
<dbReference type="InterPro" id="IPR011008">
    <property type="entry name" value="Dimeric_a/b-barrel"/>
</dbReference>
<evidence type="ECO:0000256" key="1">
    <source>
        <dbReference type="SAM" id="Phobius"/>
    </source>
</evidence>
<dbReference type="GO" id="GO:0004497">
    <property type="term" value="F:monooxygenase activity"/>
    <property type="evidence" value="ECO:0007669"/>
    <property type="project" value="UniProtKB-KW"/>
</dbReference>
<proteinExistence type="predicted"/>
<dbReference type="InterPro" id="IPR038762">
    <property type="entry name" value="ABM_predict"/>
</dbReference>
<sequence>MHDAAALLIRHQVMPQYQEDYEVWLKETAAACRHFPGNMGVAIIRPHGPAAPYSVLLRFDSHEHLTGWIESPIRQQLVERARPWLQSVEEGEIETGLEYWFTPSRLAPLRARPFKQFLVTLSAIYPLSLLIPWALRPLQEHITLLRMPWLFGLLVVVVLVFAMVYLIMPRYTRLVARWLFQ</sequence>
<organism evidence="2 3">
    <name type="scientific">Pseudomonas schmalbachii</name>
    <dbReference type="NCBI Taxonomy" id="2816993"/>
    <lineage>
        <taxon>Bacteria</taxon>
        <taxon>Pseudomonadati</taxon>
        <taxon>Pseudomonadota</taxon>
        <taxon>Gammaproteobacteria</taxon>
        <taxon>Pseudomonadales</taxon>
        <taxon>Pseudomonadaceae</taxon>
        <taxon>Pseudomonas</taxon>
    </lineage>
</organism>
<keyword evidence="1" id="KW-0812">Transmembrane</keyword>
<keyword evidence="3" id="KW-1185">Reference proteome</keyword>